<evidence type="ECO:0000256" key="3">
    <source>
        <dbReference type="ARBA" id="ARBA00023015"/>
    </source>
</evidence>
<name>A0A1H5A1G5_9BRAD</name>
<dbReference type="InterPro" id="IPR000847">
    <property type="entry name" value="LysR_HTH_N"/>
</dbReference>
<evidence type="ECO:0000313" key="7">
    <source>
        <dbReference type="EMBL" id="SED35440.1"/>
    </source>
</evidence>
<dbReference type="AlphaFoldDB" id="A0A1H5A1G5"/>
<evidence type="ECO:0000256" key="2">
    <source>
        <dbReference type="ARBA" id="ARBA00009437"/>
    </source>
</evidence>
<organism evidence="7 8">
    <name type="scientific">Bradyrhizobium erythrophlei</name>
    <dbReference type="NCBI Taxonomy" id="1437360"/>
    <lineage>
        <taxon>Bacteria</taxon>
        <taxon>Pseudomonadati</taxon>
        <taxon>Pseudomonadota</taxon>
        <taxon>Alphaproteobacteria</taxon>
        <taxon>Hyphomicrobiales</taxon>
        <taxon>Nitrobacteraceae</taxon>
        <taxon>Bradyrhizobium</taxon>
    </lineage>
</organism>
<accession>A0A1H5A1G5</accession>
<comment type="function">
    <text evidence="1">NodD regulates the expression of the nodABCFE genes which encode other nodulation proteins. NodD is also a negative regulator of its own expression. Binds flavonoids as inducers.</text>
</comment>
<dbReference type="PRINTS" id="PR00039">
    <property type="entry name" value="HTHLYSR"/>
</dbReference>
<dbReference type="InterPro" id="IPR036388">
    <property type="entry name" value="WH-like_DNA-bd_sf"/>
</dbReference>
<dbReference type="GO" id="GO:0003700">
    <property type="term" value="F:DNA-binding transcription factor activity"/>
    <property type="evidence" value="ECO:0007669"/>
    <property type="project" value="InterPro"/>
</dbReference>
<dbReference type="SUPFAM" id="SSF46785">
    <property type="entry name" value="Winged helix' DNA-binding domain"/>
    <property type="match status" value="1"/>
</dbReference>
<dbReference type="Gene3D" id="3.40.190.290">
    <property type="match status" value="1"/>
</dbReference>
<keyword evidence="3" id="KW-0805">Transcription regulation</keyword>
<dbReference type="Gene3D" id="1.10.10.10">
    <property type="entry name" value="Winged helix-like DNA-binding domain superfamily/Winged helix DNA-binding domain"/>
    <property type="match status" value="1"/>
</dbReference>
<dbReference type="GO" id="GO:0003677">
    <property type="term" value="F:DNA binding"/>
    <property type="evidence" value="ECO:0007669"/>
    <property type="project" value="UniProtKB-KW"/>
</dbReference>
<dbReference type="EMBL" id="FNTH01000001">
    <property type="protein sequence ID" value="SED35440.1"/>
    <property type="molecule type" value="Genomic_DNA"/>
</dbReference>
<protein>
    <submittedName>
        <fullName evidence="7">DNA-binding transcriptional regulator, LysR family</fullName>
    </submittedName>
</protein>
<dbReference type="SUPFAM" id="SSF53850">
    <property type="entry name" value="Periplasmic binding protein-like II"/>
    <property type="match status" value="1"/>
</dbReference>
<dbReference type="Pfam" id="PF00126">
    <property type="entry name" value="HTH_1"/>
    <property type="match status" value="1"/>
</dbReference>
<sequence>MLDASQISGRIKLRQLTVFIAVVEYGSMAKAAEHLAISQPVISKMIASLEQTLGLPLLERSRFGVEPTLYGKALLKRSIALRNDLRSGVDELQSLADPAMGELRIGSTEPVMAGLLPAIIERLTRQYPRLALHIIEGEPPELQDRHLRNHDIDLMIGRLPSPTPAADTDVEVLLHESGVVVAGLHSPWARRRKMISLDELVNERWCLPPRESFPGGWIAHAFHASGLEVPRASVTVYSILMQSALLSSEHFLSFLPASMLHFSAKRLSMKVLPVKMPIQMWPVGIIALKGRTPNPAQRLLVECAREVARPLAGKRNAWSNR</sequence>
<dbReference type="Pfam" id="PF03466">
    <property type="entry name" value="LysR_substrate"/>
    <property type="match status" value="1"/>
</dbReference>
<keyword evidence="4 7" id="KW-0238">DNA-binding</keyword>
<keyword evidence="5" id="KW-0804">Transcription</keyword>
<feature type="domain" description="HTH lysR-type" evidence="6">
    <location>
        <begin position="11"/>
        <end position="68"/>
    </location>
</feature>
<dbReference type="InterPro" id="IPR005119">
    <property type="entry name" value="LysR_subst-bd"/>
</dbReference>
<dbReference type="InterPro" id="IPR036390">
    <property type="entry name" value="WH_DNA-bd_sf"/>
</dbReference>
<reference evidence="7 8" key="1">
    <citation type="submission" date="2016-10" db="EMBL/GenBank/DDBJ databases">
        <authorList>
            <person name="de Groot N.N."/>
        </authorList>
    </citation>
    <scope>NUCLEOTIDE SEQUENCE [LARGE SCALE GENOMIC DNA]</scope>
    <source>
        <strain evidence="7 8">MT12</strain>
    </source>
</reference>
<evidence type="ECO:0000259" key="6">
    <source>
        <dbReference type="PROSITE" id="PS50931"/>
    </source>
</evidence>
<proteinExistence type="inferred from homology"/>
<dbReference type="GO" id="GO:0005829">
    <property type="term" value="C:cytosol"/>
    <property type="evidence" value="ECO:0007669"/>
    <property type="project" value="TreeGrafter"/>
</dbReference>
<dbReference type="PROSITE" id="PS50931">
    <property type="entry name" value="HTH_LYSR"/>
    <property type="match status" value="1"/>
</dbReference>
<dbReference type="Proteomes" id="UP000198992">
    <property type="component" value="Unassembled WGS sequence"/>
</dbReference>
<dbReference type="InterPro" id="IPR050950">
    <property type="entry name" value="HTH-type_LysR_regulators"/>
</dbReference>
<dbReference type="OrthoDB" id="9806538at2"/>
<dbReference type="PANTHER" id="PTHR30419:SF8">
    <property type="entry name" value="NITROGEN ASSIMILATION TRANSCRIPTIONAL ACTIVATOR-RELATED"/>
    <property type="match status" value="1"/>
</dbReference>
<comment type="similarity">
    <text evidence="2">Belongs to the LysR transcriptional regulatory family.</text>
</comment>
<evidence type="ECO:0000256" key="1">
    <source>
        <dbReference type="ARBA" id="ARBA00003502"/>
    </source>
</evidence>
<evidence type="ECO:0000256" key="4">
    <source>
        <dbReference type="ARBA" id="ARBA00023125"/>
    </source>
</evidence>
<dbReference type="RefSeq" id="WP_092126264.1">
    <property type="nucleotide sequence ID" value="NZ_FNTH01000001.1"/>
</dbReference>
<evidence type="ECO:0000256" key="5">
    <source>
        <dbReference type="ARBA" id="ARBA00023163"/>
    </source>
</evidence>
<evidence type="ECO:0000313" key="8">
    <source>
        <dbReference type="Proteomes" id="UP000198992"/>
    </source>
</evidence>
<gene>
    <name evidence="7" type="ORF">SAMN05444164_4523</name>
</gene>
<dbReference type="PANTHER" id="PTHR30419">
    <property type="entry name" value="HTH-TYPE TRANSCRIPTIONAL REGULATOR YBHD"/>
    <property type="match status" value="1"/>
</dbReference>